<organism evidence="3 4">
    <name type="scientific">Pleionea litopenaei</name>
    <dbReference type="NCBI Taxonomy" id="3070815"/>
    <lineage>
        <taxon>Bacteria</taxon>
        <taxon>Pseudomonadati</taxon>
        <taxon>Pseudomonadota</taxon>
        <taxon>Gammaproteobacteria</taxon>
        <taxon>Oceanospirillales</taxon>
        <taxon>Pleioneaceae</taxon>
        <taxon>Pleionea</taxon>
    </lineage>
</organism>
<dbReference type="Gene3D" id="2.40.10.10">
    <property type="entry name" value="Trypsin-like serine proteases"/>
    <property type="match status" value="2"/>
</dbReference>
<evidence type="ECO:0000256" key="1">
    <source>
        <dbReference type="ARBA" id="ARBA00001913"/>
    </source>
</evidence>
<dbReference type="SUPFAM" id="SSF50494">
    <property type="entry name" value="Trypsin-like serine proteases"/>
    <property type="match status" value="1"/>
</dbReference>
<proteinExistence type="predicted"/>
<dbReference type="SMART" id="SM00089">
    <property type="entry name" value="PKD"/>
    <property type="match status" value="1"/>
</dbReference>
<protein>
    <submittedName>
        <fullName evidence="3">Pre-peptidase C-terminal domain-containing protein</fullName>
    </submittedName>
</protein>
<dbReference type="InterPro" id="IPR022409">
    <property type="entry name" value="PKD/Chitinase_dom"/>
</dbReference>
<dbReference type="InterPro" id="IPR009003">
    <property type="entry name" value="Peptidase_S1_PA"/>
</dbReference>
<evidence type="ECO:0000313" key="4">
    <source>
        <dbReference type="Proteomes" id="UP001239782"/>
    </source>
</evidence>
<dbReference type="Pfam" id="PF04151">
    <property type="entry name" value="PPC"/>
    <property type="match status" value="2"/>
</dbReference>
<sequence>MRNSNLIQSVGAIALFFASQLSYSVEESDGHLNHQSLANNSQQNLKPQVQKIANHVILKAVIADPISMKQMNRVAFDDHGSTRIKIHRPNASFIQVHFNKLHLPPNAYIEVKDPSSTQVHRYGDGQTSLYTLKNGDDGTSSFSALSIFGETVIVEVKISQTDDQKNAQRYVAEVDSIMEGIPENQLDEQWNPLEYEPESTCGVNERRDVQCWADSHPIEFERSRPVARLLINGSASCTAWRVGPDNRMFTNNHCISSATGPSRTEVWFNYQKTGCNSGSTPNRVIVTGDQLLSTSADLDYTLFTLKNFQQVESFGYYGLDVRAPTAQERIYIPQHGRGQPKQLAIESDQNTDGLCRVDVVLADGSAPDTDMGYMCDTIGGSSGSPVIAAASHKALALHHFGGCPNQGVLMNLIWPNVSEHFGGVIPDGDNTPPTGSEPNANFNAEVNGYNVQFTDLSNDADGQIVSRQWQFGDGESSTQKDPSHQYSNAGDYSVVLKVIDNDGNQAQATKIVSISNLPNEGLEKGVAITNLQADRYEELNFFIDLPSDSRNLTFNLSGGSGDADLYVKYAQAPTTSDYDCRPYRSENTESCSYSRASAGRYHVMIRAYQSFSGTQLIADYQESVDGVGFVESNISDTQGGWKHYELDLPSGLATLRAVMSEGSGDADLYVRFGAQPTTSSYDCRPYRNGNNEQCDFTNPQSGIWYFSIRAYSTYSGTNLEVSGE</sequence>
<dbReference type="InterPro" id="IPR043504">
    <property type="entry name" value="Peptidase_S1_PA_chymotrypsin"/>
</dbReference>
<dbReference type="SUPFAM" id="SSF49299">
    <property type="entry name" value="PKD domain"/>
    <property type="match status" value="1"/>
</dbReference>
<reference evidence="3 4" key="1">
    <citation type="submission" date="2023-08" db="EMBL/GenBank/DDBJ databases">
        <title>Pleionea litopenaei sp. nov., isolated from stomach of juvenile Litopenaeus vannamei.</title>
        <authorList>
            <person name="Rho A.M."/>
            <person name="Hwang C.Y."/>
        </authorList>
    </citation>
    <scope>NUCLEOTIDE SEQUENCE [LARGE SCALE GENOMIC DNA]</scope>
    <source>
        <strain evidence="3 4">HL-JVS1</strain>
    </source>
</reference>
<dbReference type="KEGG" id="plei:Q9312_18150"/>
<dbReference type="Gene3D" id="2.60.40.10">
    <property type="entry name" value="Immunoglobulins"/>
    <property type="match status" value="1"/>
</dbReference>
<dbReference type="CDD" id="cd00146">
    <property type="entry name" value="PKD"/>
    <property type="match status" value="1"/>
</dbReference>
<accession>A0AA51RT32</accession>
<evidence type="ECO:0000259" key="2">
    <source>
        <dbReference type="PROSITE" id="PS50093"/>
    </source>
</evidence>
<dbReference type="PANTHER" id="PTHR36234">
    <property type="entry name" value="LYSYL ENDOPEPTIDASE"/>
    <property type="match status" value="1"/>
</dbReference>
<dbReference type="PROSITE" id="PS50093">
    <property type="entry name" value="PKD"/>
    <property type="match status" value="1"/>
</dbReference>
<dbReference type="PANTHER" id="PTHR36234:SF5">
    <property type="entry name" value="LYSYL ENDOPEPTIDASE"/>
    <property type="match status" value="1"/>
</dbReference>
<dbReference type="Gene3D" id="2.60.120.380">
    <property type="match status" value="2"/>
</dbReference>
<dbReference type="Pfam" id="PF13365">
    <property type="entry name" value="Trypsin_2"/>
    <property type="match status" value="1"/>
</dbReference>
<dbReference type="Proteomes" id="UP001239782">
    <property type="component" value="Chromosome"/>
</dbReference>
<dbReference type="InterPro" id="IPR007280">
    <property type="entry name" value="Peptidase_C_arc/bac"/>
</dbReference>
<name>A0AA51RT32_9GAMM</name>
<dbReference type="InterPro" id="IPR000601">
    <property type="entry name" value="PKD_dom"/>
</dbReference>
<dbReference type="InterPro" id="IPR035986">
    <property type="entry name" value="PKD_dom_sf"/>
</dbReference>
<comment type="cofactor">
    <cofactor evidence="1">
        <name>Ca(2+)</name>
        <dbReference type="ChEBI" id="CHEBI:29108"/>
    </cofactor>
</comment>
<feature type="domain" description="PKD" evidence="2">
    <location>
        <begin position="437"/>
        <end position="514"/>
    </location>
</feature>
<evidence type="ECO:0000313" key="3">
    <source>
        <dbReference type="EMBL" id="WMS87132.1"/>
    </source>
</evidence>
<dbReference type="EMBL" id="CP133548">
    <property type="protein sequence ID" value="WMS87132.1"/>
    <property type="molecule type" value="Genomic_DNA"/>
</dbReference>
<dbReference type="AlphaFoldDB" id="A0AA51RT32"/>
<dbReference type="RefSeq" id="WP_309202271.1">
    <property type="nucleotide sequence ID" value="NZ_CP133548.1"/>
</dbReference>
<keyword evidence="4" id="KW-1185">Reference proteome</keyword>
<dbReference type="InterPro" id="IPR013783">
    <property type="entry name" value="Ig-like_fold"/>
</dbReference>
<dbReference type="Pfam" id="PF18911">
    <property type="entry name" value="PKD_4"/>
    <property type="match status" value="1"/>
</dbReference>
<gene>
    <name evidence="3" type="ORF">Q9312_18150</name>
</gene>